<reference evidence="1 2" key="1">
    <citation type="journal article" date="2019" name="Emerg. Microbes Infect.">
        <title>Comprehensive subspecies identification of 175 nontuberculous mycobacteria species based on 7547 genomic profiles.</title>
        <authorList>
            <person name="Matsumoto Y."/>
            <person name="Kinjo T."/>
            <person name="Motooka D."/>
            <person name="Nabeya D."/>
            <person name="Jung N."/>
            <person name="Uechi K."/>
            <person name="Horii T."/>
            <person name="Iida T."/>
            <person name="Fujita J."/>
            <person name="Nakamura S."/>
        </authorList>
    </citation>
    <scope>NUCLEOTIDE SEQUENCE [LARGE SCALE GENOMIC DNA]</scope>
    <source>
        <strain evidence="1 2">JCM 12657</strain>
    </source>
</reference>
<organism evidence="1 2">
    <name type="scientific">Mycobacterium shottsii</name>
    <dbReference type="NCBI Taxonomy" id="133549"/>
    <lineage>
        <taxon>Bacteria</taxon>
        <taxon>Bacillati</taxon>
        <taxon>Actinomycetota</taxon>
        <taxon>Actinomycetes</taxon>
        <taxon>Mycobacteriales</taxon>
        <taxon>Mycobacteriaceae</taxon>
        <taxon>Mycobacterium</taxon>
        <taxon>Mycobacterium ulcerans group</taxon>
    </lineage>
</organism>
<dbReference type="EMBL" id="AP022572">
    <property type="protein sequence ID" value="BBX58226.1"/>
    <property type="molecule type" value="Genomic_DNA"/>
</dbReference>
<sequence length="100" mass="10936">MATSDPPVGCSNLGELSQALTRVDGTGARYSSARMFNRGATRQRFERESGELYLFSGQLENSVFISVSAYQPGAENSNQYLRGLVEQTLADYSFKAEILG</sequence>
<accession>A0A7I7LDW8</accession>
<dbReference type="Proteomes" id="UP000467164">
    <property type="component" value="Chromosome"/>
</dbReference>
<gene>
    <name evidence="1" type="ORF">MSHO_35710</name>
</gene>
<evidence type="ECO:0000313" key="1">
    <source>
        <dbReference type="EMBL" id="BBX58226.1"/>
    </source>
</evidence>
<keyword evidence="2" id="KW-1185">Reference proteome</keyword>
<protein>
    <submittedName>
        <fullName evidence="1">Uncharacterized protein</fullName>
    </submittedName>
</protein>
<dbReference type="AlphaFoldDB" id="A0A7I7LDW8"/>
<proteinExistence type="predicted"/>
<dbReference type="KEGG" id="msho:MSHO_35710"/>
<evidence type="ECO:0000313" key="2">
    <source>
        <dbReference type="Proteomes" id="UP000467164"/>
    </source>
</evidence>
<name>A0A7I7LDW8_9MYCO</name>